<evidence type="ECO:0000259" key="5">
    <source>
        <dbReference type="Pfam" id="PF02558"/>
    </source>
</evidence>
<keyword evidence="3 4" id="KW-0560">Oxidoreductase</keyword>
<feature type="domain" description="Ketopantoate reductase C-terminal" evidence="6">
    <location>
        <begin position="170"/>
        <end position="311"/>
    </location>
</feature>
<dbReference type="GO" id="GO:0015940">
    <property type="term" value="P:pantothenate biosynthetic process"/>
    <property type="evidence" value="ECO:0007669"/>
    <property type="project" value="UniProtKB-UniPathway"/>
</dbReference>
<evidence type="ECO:0000256" key="4">
    <source>
        <dbReference type="RuleBase" id="RU362068"/>
    </source>
</evidence>
<keyword evidence="2 4" id="KW-0521">NADP</keyword>
<dbReference type="SUPFAM" id="SSF48179">
    <property type="entry name" value="6-phosphogluconate dehydrogenase C-terminal domain-like"/>
    <property type="match status" value="1"/>
</dbReference>
<dbReference type="InterPro" id="IPR051402">
    <property type="entry name" value="KPR-Related"/>
</dbReference>
<dbReference type="UniPathway" id="UPA00028">
    <property type="reaction ID" value="UER00004"/>
</dbReference>
<accession>A0A1R4FWA3</accession>
<dbReference type="EMBL" id="FUHU01000028">
    <property type="protein sequence ID" value="SJM60113.1"/>
    <property type="molecule type" value="Genomic_DNA"/>
</dbReference>
<dbReference type="PANTHER" id="PTHR21708:SF26">
    <property type="entry name" value="2-DEHYDROPANTOATE 2-REDUCTASE"/>
    <property type="match status" value="1"/>
</dbReference>
<dbReference type="EC" id="1.1.1.169" evidence="4"/>
<protein>
    <recommendedName>
        <fullName evidence="4">2-dehydropantoate 2-reductase</fullName>
        <ecNumber evidence="4">1.1.1.169</ecNumber>
    </recommendedName>
    <alternativeName>
        <fullName evidence="4">Ketopantoate reductase</fullName>
    </alternativeName>
</protein>
<dbReference type="RefSeq" id="WP_234988482.1">
    <property type="nucleotide sequence ID" value="NZ_FUHU01000028.1"/>
</dbReference>
<comment type="function">
    <text evidence="4">Catalyzes the NADPH-dependent reduction of ketopantoate into pantoic acid.</text>
</comment>
<evidence type="ECO:0000256" key="3">
    <source>
        <dbReference type="ARBA" id="ARBA00023002"/>
    </source>
</evidence>
<dbReference type="GeneID" id="303172958"/>
<dbReference type="InterPro" id="IPR003710">
    <property type="entry name" value="ApbA"/>
</dbReference>
<dbReference type="Gene3D" id="1.10.1040.10">
    <property type="entry name" value="N-(1-d-carboxylethyl)-l-norvaline Dehydrogenase, domain 2"/>
    <property type="match status" value="1"/>
</dbReference>
<dbReference type="Pfam" id="PF08546">
    <property type="entry name" value="ApbA_C"/>
    <property type="match status" value="1"/>
</dbReference>
<dbReference type="Gene3D" id="3.40.50.720">
    <property type="entry name" value="NAD(P)-binding Rossmann-like Domain"/>
    <property type="match status" value="1"/>
</dbReference>
<comment type="similarity">
    <text evidence="1 4">Belongs to the ketopantoate reductase family.</text>
</comment>
<dbReference type="Pfam" id="PF02558">
    <property type="entry name" value="ApbA"/>
    <property type="match status" value="1"/>
</dbReference>
<dbReference type="InterPro" id="IPR013328">
    <property type="entry name" value="6PGD_dom2"/>
</dbReference>
<dbReference type="InterPro" id="IPR008927">
    <property type="entry name" value="6-PGluconate_DH-like_C_sf"/>
</dbReference>
<dbReference type="PANTHER" id="PTHR21708">
    <property type="entry name" value="PROBABLE 2-DEHYDROPANTOATE 2-REDUCTASE"/>
    <property type="match status" value="1"/>
</dbReference>
<dbReference type="SUPFAM" id="SSF51735">
    <property type="entry name" value="NAD(P)-binding Rossmann-fold domains"/>
    <property type="match status" value="1"/>
</dbReference>
<dbReference type="InterPro" id="IPR013332">
    <property type="entry name" value="KPR_N"/>
</dbReference>
<proteinExistence type="inferred from homology"/>
<feature type="domain" description="Ketopantoate reductase N-terminal" evidence="5">
    <location>
        <begin position="4"/>
        <end position="147"/>
    </location>
</feature>
<evidence type="ECO:0000256" key="1">
    <source>
        <dbReference type="ARBA" id="ARBA00007870"/>
    </source>
</evidence>
<name>A0A1R4FWA3_9MICO</name>
<dbReference type="InterPro" id="IPR036291">
    <property type="entry name" value="NAD(P)-bd_dom_sf"/>
</dbReference>
<gene>
    <name evidence="7" type="ORF">CZ674_06980</name>
</gene>
<evidence type="ECO:0000256" key="2">
    <source>
        <dbReference type="ARBA" id="ARBA00022857"/>
    </source>
</evidence>
<dbReference type="InterPro" id="IPR013752">
    <property type="entry name" value="KPA_reductase"/>
</dbReference>
<evidence type="ECO:0000259" key="6">
    <source>
        <dbReference type="Pfam" id="PF08546"/>
    </source>
</evidence>
<keyword evidence="4" id="KW-0566">Pantothenate biosynthesis</keyword>
<comment type="catalytic activity">
    <reaction evidence="4">
        <text>(R)-pantoate + NADP(+) = 2-dehydropantoate + NADPH + H(+)</text>
        <dbReference type="Rhea" id="RHEA:16233"/>
        <dbReference type="ChEBI" id="CHEBI:11561"/>
        <dbReference type="ChEBI" id="CHEBI:15378"/>
        <dbReference type="ChEBI" id="CHEBI:15980"/>
        <dbReference type="ChEBI" id="CHEBI:57783"/>
        <dbReference type="ChEBI" id="CHEBI:58349"/>
        <dbReference type="EC" id="1.1.1.169"/>
    </reaction>
</comment>
<dbReference type="GO" id="GO:0008677">
    <property type="term" value="F:2-dehydropantoate 2-reductase activity"/>
    <property type="evidence" value="ECO:0007669"/>
    <property type="project" value="UniProtKB-EC"/>
</dbReference>
<dbReference type="NCBIfam" id="TIGR00745">
    <property type="entry name" value="apbA_panE"/>
    <property type="match status" value="1"/>
</dbReference>
<comment type="pathway">
    <text evidence="4">Cofactor biosynthesis; (R)-pantothenate biosynthesis; (R)-pantoate from 3-methyl-2-oxobutanoate: step 2/2.</text>
</comment>
<organism evidence="7 8">
    <name type="scientific">Agrococcus casei LMG 22410</name>
    <dbReference type="NCBI Taxonomy" id="1255656"/>
    <lineage>
        <taxon>Bacteria</taxon>
        <taxon>Bacillati</taxon>
        <taxon>Actinomycetota</taxon>
        <taxon>Actinomycetes</taxon>
        <taxon>Micrococcales</taxon>
        <taxon>Microbacteriaceae</taxon>
        <taxon>Agrococcus</taxon>
    </lineage>
</organism>
<sequence>MLHVGVIGAGAIGGQLAALLDRGGLRVSVTARGDSLAAMQAEGLRLMGSTGEHVARVEAAAALPESSPPDLVILTTKASDTAEALDANPVARRVPVLVVQNGLDAHGRVARLVGHDRVAAGISTTAANSLEPGLVNVTASGRLFIGGAERARFAQLLSPAVPDVTEIENLVGAQWTKLVINMVNAPPAVVGLSVQQSVADADVRRVITASMREAARIGLASGVRFEPLQGLTPNIIRMLARAPYWASEQVPKRMARTMGDVPNLGSTQQSLARGRLTEVDILNGAVVEAGRSASIAAPVNAAVTRLVHEREQGRPALTPAEFRSAVSE</sequence>
<evidence type="ECO:0000313" key="8">
    <source>
        <dbReference type="Proteomes" id="UP000195787"/>
    </source>
</evidence>
<keyword evidence="8" id="KW-1185">Reference proteome</keyword>
<dbReference type="AlphaFoldDB" id="A0A1R4FWA3"/>
<evidence type="ECO:0000313" key="7">
    <source>
        <dbReference type="EMBL" id="SJM60113.1"/>
    </source>
</evidence>
<dbReference type="Proteomes" id="UP000195787">
    <property type="component" value="Unassembled WGS sequence"/>
</dbReference>
<reference evidence="7 8" key="1">
    <citation type="submission" date="2017-02" db="EMBL/GenBank/DDBJ databases">
        <authorList>
            <person name="Peterson S.W."/>
        </authorList>
    </citation>
    <scope>NUCLEOTIDE SEQUENCE [LARGE SCALE GENOMIC DNA]</scope>
    <source>
        <strain evidence="7 8">LMG 22410</strain>
    </source>
</reference>
<dbReference type="GO" id="GO:0005737">
    <property type="term" value="C:cytoplasm"/>
    <property type="evidence" value="ECO:0007669"/>
    <property type="project" value="TreeGrafter"/>
</dbReference>